<keyword evidence="2" id="KW-0863">Zinc-finger</keyword>
<dbReference type="GO" id="GO:0006904">
    <property type="term" value="P:vesicle docking involved in exocytosis"/>
    <property type="evidence" value="ECO:0007669"/>
    <property type="project" value="TreeGrafter"/>
</dbReference>
<sequence>MPIKIGVEIKPIRGITRLSVSTLSVANKYLWFGLNDGNIMKISHEDEYNNTESPRIGGIASEYTLLRTKSPGSEVRNLYVDAKSFHCLVCLTSGDHYYSNFQSTELYFMRPLQRVFIRSLAFTELTSENYTDSFLIGTQQGSLIEGRIDYSKPQYYFKSLHVIPGSEPVLSTQLIPIVYKNNRTFLVVAATTKRLYEFFGGLSLQDTFSRYSTNTTNESNSVMNNKNSMTGLRYEVPLAAPYGELLVVEKDDGSHTLFWTNATGIVFSTVPRKVNEDQTSCLEFPPNIISYPTGFRYLTFSSCTKKFKHHDNKKNFLHKPPEQIPKSAIALNKHILLLFDEVIIVINTIIKQQVSSFSLPYGTYGDMKKLVKDQISGSVFLLSSDALYEVVIQKESDDSWHYYMLKGDMNSALEHCKTSAQRDQVLFKAALDYFEKGMFEESAKMYAELENQYSEIENVFLKFNRPEHEYGLIEYITRLLQKMDINKAFPKFIILTIWLVELISFKFKDLSLTIETGIEQGKDVESLKALYNSLKQKFSRLIISVKDIDELVAPINFILQTTGCIEECIEYAKLRNDNSTVICHHITNGNNTKALHELSQMPPSEKRDSLFLRFAPLIFMDSCESFAKVQFQSLPHNYLIPILTLPTVLPNPNYLDSSLKILRRILSQPNGMDTFSKSLLWSIYIVLLTFLPTEDNLLQVLSQANVDFTKLDLSIPLRYLKLKSYNFKPLNSNNAVKLNDVNHTTDASDLNHTRWMVPFIHLLSLCGMVDDALDLSLKINDLSLAQKCAMKPTNDFYKRKLWLKILKHSSVNKTQNITLLLNDSKGFIQINDLLDYLHKDISLSDLKGVIDEFLLQYEDNIQERRQEIENLCNYIEETKSDIQLASKRFVNVSMTEECSVCSQSSFLKNFIVFSCGHVFHRGCIAKTLYTLLKGSELSEFDKIKGRFDEFGDDRSESEYVDYLSKACLLCGYPILLLASQPFITNSDIDELEKWTIQ</sequence>
<dbReference type="Gene3D" id="3.30.40.10">
    <property type="entry name" value="Zinc/RING finger domain, C3HC4 (zinc finger)"/>
    <property type="match status" value="1"/>
</dbReference>
<dbReference type="GO" id="GO:0048284">
    <property type="term" value="P:organelle fusion"/>
    <property type="evidence" value="ECO:0007669"/>
    <property type="project" value="TreeGrafter"/>
</dbReference>
<dbReference type="GO" id="GO:0007033">
    <property type="term" value="P:vacuole organization"/>
    <property type="evidence" value="ECO:0007669"/>
    <property type="project" value="TreeGrafter"/>
</dbReference>
<evidence type="ECO:0000313" key="5">
    <source>
        <dbReference type="EMBL" id="SVP92092.1"/>
    </source>
</evidence>
<dbReference type="GO" id="GO:0030897">
    <property type="term" value="C:HOPS complex"/>
    <property type="evidence" value="ECO:0007669"/>
    <property type="project" value="TreeGrafter"/>
</dbReference>
<dbReference type="PANTHER" id="PTHR23323:SF26">
    <property type="entry name" value="VACUOLAR PROTEIN SORTING-ASSOCIATED PROTEIN 18 HOMOLOG"/>
    <property type="match status" value="1"/>
</dbReference>
<feature type="domain" description="RING-type" evidence="4">
    <location>
        <begin position="898"/>
        <end position="970"/>
    </location>
</feature>
<dbReference type="PANTHER" id="PTHR23323">
    <property type="entry name" value="VACUOLAR PROTEIN SORTING-ASSOCIATED PROTEIN"/>
    <property type="match status" value="1"/>
</dbReference>
<evidence type="ECO:0000313" key="6">
    <source>
        <dbReference type="EMBL" id="SVP92300.1"/>
    </source>
</evidence>
<evidence type="ECO:0000256" key="2">
    <source>
        <dbReference type="ARBA" id="ARBA00022771"/>
    </source>
</evidence>
<dbReference type="InterPro" id="IPR001841">
    <property type="entry name" value="Znf_RING"/>
</dbReference>
<protein>
    <submittedName>
        <fullName evidence="5">Pep3/Vps18/deep orange family/Vacuolar sorting protein 39 domain 2, putative</fullName>
    </submittedName>
</protein>
<dbReference type="GO" id="GO:0030674">
    <property type="term" value="F:protein-macromolecule adaptor activity"/>
    <property type="evidence" value="ECO:0007669"/>
    <property type="project" value="TreeGrafter"/>
</dbReference>
<dbReference type="EMBL" id="UIVS01000002">
    <property type="protein sequence ID" value="SVP92300.1"/>
    <property type="molecule type" value="Genomic_DNA"/>
</dbReference>
<dbReference type="SUPFAM" id="SSF57850">
    <property type="entry name" value="RING/U-box"/>
    <property type="match status" value="1"/>
</dbReference>
<evidence type="ECO:0000256" key="3">
    <source>
        <dbReference type="ARBA" id="ARBA00022833"/>
    </source>
</evidence>
<dbReference type="VEuPathDB" id="PiroplasmaDB:TA14400"/>
<keyword evidence="3" id="KW-0862">Zinc</keyword>
<evidence type="ECO:0000259" key="4">
    <source>
        <dbReference type="SMART" id="SM00184"/>
    </source>
</evidence>
<dbReference type="AlphaFoldDB" id="A0A3B0MRH1"/>
<gene>
    <name evidence="5" type="ORF">TAT_000209100</name>
    <name evidence="6" type="ORF">TAV_000209300</name>
</gene>
<dbReference type="InterPro" id="IPR013083">
    <property type="entry name" value="Znf_RING/FYVE/PHD"/>
</dbReference>
<accession>A0A3B0MRH1</accession>
<organism evidence="5">
    <name type="scientific">Theileria annulata</name>
    <dbReference type="NCBI Taxonomy" id="5874"/>
    <lineage>
        <taxon>Eukaryota</taxon>
        <taxon>Sar</taxon>
        <taxon>Alveolata</taxon>
        <taxon>Apicomplexa</taxon>
        <taxon>Aconoidasida</taxon>
        <taxon>Piroplasmida</taxon>
        <taxon>Theileriidae</taxon>
        <taxon>Theileria</taxon>
    </lineage>
</organism>
<dbReference type="GO" id="GO:0008270">
    <property type="term" value="F:zinc ion binding"/>
    <property type="evidence" value="ECO:0007669"/>
    <property type="project" value="UniProtKB-KW"/>
</dbReference>
<proteinExistence type="predicted"/>
<dbReference type="EMBL" id="UIVT01000002">
    <property type="protein sequence ID" value="SVP92092.1"/>
    <property type="molecule type" value="Genomic_DNA"/>
</dbReference>
<dbReference type="Pfam" id="PF05131">
    <property type="entry name" value="Pep3_Vps18"/>
    <property type="match status" value="1"/>
</dbReference>
<reference evidence="5" key="1">
    <citation type="submission" date="2018-07" db="EMBL/GenBank/DDBJ databases">
        <authorList>
            <person name="Quirk P.G."/>
            <person name="Krulwich T.A."/>
        </authorList>
    </citation>
    <scope>NUCLEOTIDE SEQUENCE</scope>
    <source>
        <strain evidence="5">Anand</strain>
    </source>
</reference>
<keyword evidence="1" id="KW-0479">Metal-binding</keyword>
<evidence type="ECO:0000256" key="1">
    <source>
        <dbReference type="ARBA" id="ARBA00022723"/>
    </source>
</evidence>
<name>A0A3B0MRH1_THEAN</name>
<dbReference type="GO" id="GO:0005768">
    <property type="term" value="C:endosome"/>
    <property type="evidence" value="ECO:0007669"/>
    <property type="project" value="TreeGrafter"/>
</dbReference>
<dbReference type="SMART" id="SM00184">
    <property type="entry name" value="RING"/>
    <property type="match status" value="1"/>
</dbReference>
<dbReference type="InterPro" id="IPR007810">
    <property type="entry name" value="Pep3/Vps18_beta-prop"/>
</dbReference>
<dbReference type="GO" id="GO:0007032">
    <property type="term" value="P:endosome organization"/>
    <property type="evidence" value="ECO:0007669"/>
    <property type="project" value="TreeGrafter"/>
</dbReference>